<feature type="site" description="Important for catalytic activity, responsible for pKa modulation of the active site Glu and correct orientation of both the proton donor and substrate" evidence="6">
    <location>
        <position position="158"/>
    </location>
</feature>
<accession>A0A3N1NXN0</accession>
<dbReference type="CDD" id="cd08998">
    <property type="entry name" value="GH43_Arb43a-like"/>
    <property type="match status" value="1"/>
</dbReference>
<dbReference type="GO" id="GO:0005975">
    <property type="term" value="P:carbohydrate metabolic process"/>
    <property type="evidence" value="ECO:0007669"/>
    <property type="project" value="InterPro"/>
</dbReference>
<evidence type="ECO:0000256" key="5">
    <source>
        <dbReference type="PIRSR" id="PIRSR606710-1"/>
    </source>
</evidence>
<dbReference type="SMART" id="SM00458">
    <property type="entry name" value="RICIN"/>
    <property type="match status" value="1"/>
</dbReference>
<keyword evidence="4 7" id="KW-0326">Glycosidase</keyword>
<dbReference type="PANTHER" id="PTHR43301:SF3">
    <property type="entry name" value="ARABINAN ENDO-1,5-ALPHA-L-ARABINOSIDASE A-RELATED"/>
    <property type="match status" value="1"/>
</dbReference>
<feature type="active site" description="Proton donor" evidence="5">
    <location>
        <position position="208"/>
    </location>
</feature>
<comment type="pathway">
    <text evidence="1">Glycan metabolism; L-arabinan degradation.</text>
</comment>
<sequence length="464" mass="50720">MRTMILRLLPTLRRLGLVALLLGATPALALDLTGITNSHDPSTLVRDGDTYFHFTTGNGVWYSRSTDLVHWDNPGDIFGSSWPAWINDAVPGFEGHFWAPDAIQMGDYYYVYYSVSTFGSSRSAIGVVRTPSLKNPNWQDLGVVVQSYGGSEEINAIDAALFRDHDGKVYMSYGSWFGGLGVAEINQNTGKLASAVTKIYGGGHQSIEAPYITRNGDYYYLFFTRGLCCRGADSTYEVQVARSTSVFGPYTGERNLLPNEDGKRKGPGHIGVLKQDGCNYVTTHYYDLNDGGNAKLDIQRMTFSGGWPSMTHNFSSITSCGGVSEGLYQFESQLSGKLLEIANADTANGGNVVQYADNGGLHQKWYVVDHGTGEYSLINGLSLKGMDVWEGSTSAGANIAQWDYWGSAGQRWQINPAGNYVEVESVLSGMVLDVEGKSTANGANILQWNSTGGTNQRWIMIRQY</sequence>
<dbReference type="InterPro" id="IPR006710">
    <property type="entry name" value="Glyco_hydro_43"/>
</dbReference>
<feature type="chain" id="PRO_5018288725" evidence="8">
    <location>
        <begin position="30"/>
        <end position="464"/>
    </location>
</feature>
<dbReference type="Proteomes" id="UP000273643">
    <property type="component" value="Unassembled WGS sequence"/>
</dbReference>
<comment type="similarity">
    <text evidence="2 7">Belongs to the glycosyl hydrolase 43 family.</text>
</comment>
<evidence type="ECO:0000256" key="8">
    <source>
        <dbReference type="SAM" id="SignalP"/>
    </source>
</evidence>
<name>A0A3N1NXN0_9GAMM</name>
<dbReference type="Gene3D" id="2.115.10.20">
    <property type="entry name" value="Glycosyl hydrolase domain, family 43"/>
    <property type="match status" value="1"/>
</dbReference>
<evidence type="ECO:0000313" key="11">
    <source>
        <dbReference type="Proteomes" id="UP000273643"/>
    </source>
</evidence>
<feature type="active site" description="Proton acceptor" evidence="5">
    <location>
        <position position="40"/>
    </location>
</feature>
<comment type="caution">
    <text evidence="10">The sequence shown here is derived from an EMBL/GenBank/DDBJ whole genome shotgun (WGS) entry which is preliminary data.</text>
</comment>
<protein>
    <submittedName>
        <fullName evidence="10">Arabinan endo-1,5-alpha-L-arabinosidase</fullName>
    </submittedName>
</protein>
<dbReference type="CDD" id="cd00161">
    <property type="entry name" value="beta-trefoil_Ricin-like"/>
    <property type="match status" value="1"/>
</dbReference>
<evidence type="ECO:0000256" key="7">
    <source>
        <dbReference type="RuleBase" id="RU361187"/>
    </source>
</evidence>
<keyword evidence="3 7" id="KW-0378">Hydrolase</keyword>
<dbReference type="EMBL" id="RJUK01000001">
    <property type="protein sequence ID" value="ROQ19757.1"/>
    <property type="molecule type" value="Genomic_DNA"/>
</dbReference>
<dbReference type="SUPFAM" id="SSF50370">
    <property type="entry name" value="Ricin B-like lectins"/>
    <property type="match status" value="1"/>
</dbReference>
<organism evidence="10 11">
    <name type="scientific">Marinimicrobium koreense</name>
    <dbReference type="NCBI Taxonomy" id="306545"/>
    <lineage>
        <taxon>Bacteria</taxon>
        <taxon>Pseudomonadati</taxon>
        <taxon>Pseudomonadota</taxon>
        <taxon>Gammaproteobacteria</taxon>
        <taxon>Cellvibrionales</taxon>
        <taxon>Cellvibrionaceae</taxon>
        <taxon>Marinimicrobium</taxon>
    </lineage>
</organism>
<dbReference type="Pfam" id="PF04616">
    <property type="entry name" value="Glyco_hydro_43"/>
    <property type="match status" value="1"/>
</dbReference>
<reference evidence="10 11" key="1">
    <citation type="submission" date="2018-11" db="EMBL/GenBank/DDBJ databases">
        <title>Genomic Encyclopedia of Type Strains, Phase IV (KMG-IV): sequencing the most valuable type-strain genomes for metagenomic binning, comparative biology and taxonomic classification.</title>
        <authorList>
            <person name="Goeker M."/>
        </authorList>
    </citation>
    <scope>NUCLEOTIDE SEQUENCE [LARGE SCALE GENOMIC DNA]</scope>
    <source>
        <strain evidence="10 11">DSM 16974</strain>
    </source>
</reference>
<dbReference type="InterPro" id="IPR023296">
    <property type="entry name" value="Glyco_hydro_beta-prop_sf"/>
</dbReference>
<dbReference type="Pfam" id="PF14200">
    <property type="entry name" value="RicinB_lectin_2"/>
    <property type="match status" value="2"/>
</dbReference>
<evidence type="ECO:0000256" key="6">
    <source>
        <dbReference type="PIRSR" id="PIRSR606710-2"/>
    </source>
</evidence>
<keyword evidence="8" id="KW-0732">Signal</keyword>
<dbReference type="InterPro" id="IPR000772">
    <property type="entry name" value="Ricin_B_lectin"/>
</dbReference>
<dbReference type="PANTHER" id="PTHR43301">
    <property type="entry name" value="ARABINAN ENDO-1,5-ALPHA-L-ARABINOSIDASE"/>
    <property type="match status" value="1"/>
</dbReference>
<feature type="domain" description="Ricin B lectin" evidence="9">
    <location>
        <begin position="325"/>
        <end position="461"/>
    </location>
</feature>
<evidence type="ECO:0000256" key="3">
    <source>
        <dbReference type="ARBA" id="ARBA00022801"/>
    </source>
</evidence>
<evidence type="ECO:0000313" key="10">
    <source>
        <dbReference type="EMBL" id="ROQ19757.1"/>
    </source>
</evidence>
<evidence type="ECO:0000256" key="2">
    <source>
        <dbReference type="ARBA" id="ARBA00009865"/>
    </source>
</evidence>
<dbReference type="InterPro" id="IPR035992">
    <property type="entry name" value="Ricin_B-like_lectins"/>
</dbReference>
<dbReference type="SUPFAM" id="SSF75005">
    <property type="entry name" value="Arabinanase/levansucrase/invertase"/>
    <property type="match status" value="1"/>
</dbReference>
<dbReference type="AlphaFoldDB" id="A0A3N1NXN0"/>
<dbReference type="InterPro" id="IPR050727">
    <property type="entry name" value="GH43_arabinanases"/>
</dbReference>
<gene>
    <name evidence="10" type="ORF">EDC38_0345</name>
</gene>
<dbReference type="GO" id="GO:0004553">
    <property type="term" value="F:hydrolase activity, hydrolyzing O-glycosyl compounds"/>
    <property type="evidence" value="ECO:0007669"/>
    <property type="project" value="InterPro"/>
</dbReference>
<feature type="signal peptide" evidence="8">
    <location>
        <begin position="1"/>
        <end position="29"/>
    </location>
</feature>
<evidence type="ECO:0000259" key="9">
    <source>
        <dbReference type="SMART" id="SM00458"/>
    </source>
</evidence>
<dbReference type="Gene3D" id="2.80.10.50">
    <property type="match status" value="2"/>
</dbReference>
<keyword evidence="11" id="KW-1185">Reference proteome</keyword>
<proteinExistence type="inferred from homology"/>
<evidence type="ECO:0000256" key="1">
    <source>
        <dbReference type="ARBA" id="ARBA00004834"/>
    </source>
</evidence>
<evidence type="ECO:0000256" key="4">
    <source>
        <dbReference type="ARBA" id="ARBA00023295"/>
    </source>
</evidence>
<dbReference type="PROSITE" id="PS50231">
    <property type="entry name" value="RICIN_B_LECTIN"/>
    <property type="match status" value="1"/>
</dbReference>